<name>A0A8J6C8L5_DIALT</name>
<evidence type="ECO:0000256" key="1">
    <source>
        <dbReference type="SAM" id="MobiDB-lite"/>
    </source>
</evidence>
<proteinExistence type="predicted"/>
<keyword evidence="3" id="KW-1185">Reference proteome</keyword>
<dbReference type="EMBL" id="JAGTXO010000010">
    <property type="protein sequence ID" value="KAG8465502.1"/>
    <property type="molecule type" value="Genomic_DNA"/>
</dbReference>
<reference evidence="2" key="1">
    <citation type="submission" date="2021-05" db="EMBL/GenBank/DDBJ databases">
        <title>The genome of the haptophyte Pavlova lutheri (Diacronema luteri, Pavlovales) - a model for lipid biosynthesis in eukaryotic algae.</title>
        <authorList>
            <person name="Hulatt C.J."/>
            <person name="Posewitz M.C."/>
        </authorList>
    </citation>
    <scope>NUCLEOTIDE SEQUENCE</scope>
    <source>
        <strain evidence="2">NIVA-4/92</strain>
    </source>
</reference>
<feature type="compositionally biased region" description="Basic and acidic residues" evidence="1">
    <location>
        <begin position="60"/>
        <end position="73"/>
    </location>
</feature>
<protein>
    <submittedName>
        <fullName evidence="2">Uncharacterized protein</fullName>
    </submittedName>
</protein>
<feature type="compositionally biased region" description="Low complexity" evidence="1">
    <location>
        <begin position="163"/>
        <end position="178"/>
    </location>
</feature>
<accession>A0A8J6C8L5</accession>
<comment type="caution">
    <text evidence="2">The sequence shown here is derived from an EMBL/GenBank/DDBJ whole genome shotgun (WGS) entry which is preliminary data.</text>
</comment>
<evidence type="ECO:0000313" key="2">
    <source>
        <dbReference type="EMBL" id="KAG8465502.1"/>
    </source>
</evidence>
<gene>
    <name evidence="2" type="ORF">KFE25_002809</name>
</gene>
<feature type="compositionally biased region" description="Basic and acidic residues" evidence="1">
    <location>
        <begin position="121"/>
        <end position="134"/>
    </location>
</feature>
<feature type="compositionally biased region" description="Basic and acidic residues" evidence="1">
    <location>
        <begin position="179"/>
        <end position="220"/>
    </location>
</feature>
<dbReference type="Proteomes" id="UP000751190">
    <property type="component" value="Unassembled WGS sequence"/>
</dbReference>
<feature type="region of interest" description="Disordered" evidence="1">
    <location>
        <begin position="163"/>
        <end position="220"/>
    </location>
</feature>
<sequence length="409" mass="44166">MLDVEARLLLSAKDEQIRALREVAKQLARTQRVETWALNILRHVYRAWADFTLVRAVQRDEASARRTDDERWPRAASGAHGEAQGRETDDVATARAHFMATLPLPGSDRAPRAGASGALTDRARGEPEAPRAPARDFAAEAQIRRQCAKQAERIVQLEQLLETARSGSSTARSGASTARADERHGERHTQPTVDEGGRARDQAMAKALEQSERRVRDAERRCAAAEAEAESLRHALGGARTARDDAEAEARALRTNEAGLRVQLEGIGLELAAAREDVARQRARVRDARPRPGLLGVADAHGAEARPAAIEPASQPVREPLPLHTGGVDPRAAAWALAWAAGAGAGVNAMAWSQAAMVEPLFAPHAHAQQPPCGAVTVLRRTQSFDRLSRAPGLRLGAEAYGWVSPPQH</sequence>
<feature type="region of interest" description="Disordered" evidence="1">
    <location>
        <begin position="60"/>
        <end position="134"/>
    </location>
</feature>
<organism evidence="2 3">
    <name type="scientific">Diacronema lutheri</name>
    <name type="common">Unicellular marine alga</name>
    <name type="synonym">Monochrysis lutheri</name>
    <dbReference type="NCBI Taxonomy" id="2081491"/>
    <lineage>
        <taxon>Eukaryota</taxon>
        <taxon>Haptista</taxon>
        <taxon>Haptophyta</taxon>
        <taxon>Pavlovophyceae</taxon>
        <taxon>Pavlovales</taxon>
        <taxon>Pavlovaceae</taxon>
        <taxon>Diacronema</taxon>
    </lineage>
</organism>
<dbReference type="AlphaFoldDB" id="A0A8J6C8L5"/>
<evidence type="ECO:0000313" key="3">
    <source>
        <dbReference type="Proteomes" id="UP000751190"/>
    </source>
</evidence>